<dbReference type="GO" id="GO:0006606">
    <property type="term" value="P:protein import into nucleus"/>
    <property type="evidence" value="ECO:0007669"/>
    <property type="project" value="TreeGrafter"/>
</dbReference>
<feature type="region of interest" description="Disordered" evidence="21">
    <location>
        <begin position="1493"/>
        <end position="1514"/>
    </location>
</feature>
<protein>
    <recommendedName>
        <fullName evidence="17">Nuclear pore complex protein Nup153</fullName>
    </recommendedName>
    <alternativeName>
        <fullName evidence="19">153 kDa nucleoporin</fullName>
    </alternativeName>
    <alternativeName>
        <fullName evidence="18">Nucleoporin Nup153</fullName>
    </alternativeName>
</protein>
<evidence type="ECO:0000256" key="15">
    <source>
        <dbReference type="ARBA" id="ARBA00023242"/>
    </source>
</evidence>
<feature type="region of interest" description="Disordered" evidence="21">
    <location>
        <begin position="61"/>
        <end position="87"/>
    </location>
</feature>
<dbReference type="SUPFAM" id="SSF90209">
    <property type="entry name" value="Ran binding protein zinc finger-like"/>
    <property type="match status" value="4"/>
</dbReference>
<feature type="compositionally biased region" description="Polar residues" evidence="21">
    <location>
        <begin position="24"/>
        <end position="34"/>
    </location>
</feature>
<dbReference type="GO" id="GO:0051028">
    <property type="term" value="P:mRNA transport"/>
    <property type="evidence" value="ECO:0007669"/>
    <property type="project" value="UniProtKB-KW"/>
</dbReference>
<keyword evidence="13" id="KW-0906">Nuclear pore complex</keyword>
<feature type="compositionally biased region" description="Polar residues" evidence="21">
    <location>
        <begin position="1102"/>
        <end position="1115"/>
    </location>
</feature>
<evidence type="ECO:0000256" key="11">
    <source>
        <dbReference type="ARBA" id="ARBA00023010"/>
    </source>
</evidence>
<keyword evidence="11" id="KW-0811">Translocation</keyword>
<dbReference type="Pfam" id="PF00641">
    <property type="entry name" value="Zn_ribbon_RanBP"/>
    <property type="match status" value="3"/>
</dbReference>
<feature type="compositionally biased region" description="Polar residues" evidence="21">
    <location>
        <begin position="854"/>
        <end position="868"/>
    </location>
</feature>
<feature type="region of interest" description="Disordered" evidence="21">
    <location>
        <begin position="1078"/>
        <end position="1115"/>
    </location>
</feature>
<evidence type="ECO:0000259" key="22">
    <source>
        <dbReference type="PROSITE" id="PS50199"/>
    </source>
</evidence>
<dbReference type="InterPro" id="IPR001876">
    <property type="entry name" value="Znf_RanBP2"/>
</dbReference>
<accession>A0A151XFM8</accession>
<keyword evidence="10" id="KW-0653">Protein transport</keyword>
<evidence type="ECO:0000256" key="10">
    <source>
        <dbReference type="ARBA" id="ARBA00022927"/>
    </source>
</evidence>
<evidence type="ECO:0000256" key="2">
    <source>
        <dbReference type="ARBA" id="ARBA00004126"/>
    </source>
</evidence>
<evidence type="ECO:0000313" key="23">
    <source>
        <dbReference type="EMBL" id="KYQ59179.1"/>
    </source>
</evidence>
<evidence type="ECO:0000313" key="24">
    <source>
        <dbReference type="Proteomes" id="UP000075809"/>
    </source>
</evidence>
<feature type="compositionally biased region" description="Basic and acidic residues" evidence="21">
    <location>
        <begin position="1078"/>
        <end position="1093"/>
    </location>
</feature>
<feature type="compositionally biased region" description="Polar residues" evidence="21">
    <location>
        <begin position="1540"/>
        <end position="1556"/>
    </location>
</feature>
<dbReference type="InterPro" id="IPR036443">
    <property type="entry name" value="Znf_RanBP2_sf"/>
</dbReference>
<dbReference type="InterPro" id="IPR026054">
    <property type="entry name" value="Nucleoporin"/>
</dbReference>
<dbReference type="GO" id="GO:0005643">
    <property type="term" value="C:nuclear pore"/>
    <property type="evidence" value="ECO:0007669"/>
    <property type="project" value="UniProtKB-SubCell"/>
</dbReference>
<feature type="compositionally biased region" description="Polar residues" evidence="21">
    <location>
        <begin position="228"/>
        <end position="238"/>
    </location>
</feature>
<name>A0A151XFM8_9HYME</name>
<dbReference type="Gene3D" id="4.10.1060.10">
    <property type="entry name" value="Zinc finger, RanBP2-type"/>
    <property type="match status" value="5"/>
</dbReference>
<evidence type="ECO:0000256" key="8">
    <source>
        <dbReference type="ARBA" id="ARBA00022816"/>
    </source>
</evidence>
<feature type="region of interest" description="Disordered" evidence="21">
    <location>
        <begin position="480"/>
        <end position="502"/>
    </location>
</feature>
<feature type="region of interest" description="Disordered" evidence="21">
    <location>
        <begin position="1051"/>
        <end position="1070"/>
    </location>
</feature>
<reference evidence="23 24" key="1">
    <citation type="submission" date="2015-09" db="EMBL/GenBank/DDBJ databases">
        <title>Trachymyrmex zeteki WGS genome.</title>
        <authorList>
            <person name="Nygaard S."/>
            <person name="Hu H."/>
            <person name="Boomsma J."/>
            <person name="Zhang G."/>
        </authorList>
    </citation>
    <scope>NUCLEOTIDE SEQUENCE [LARGE SCALE GENOMIC DNA]</scope>
    <source>
        <strain evidence="23">Tzet28-1</strain>
        <tissue evidence="23">Whole body</tissue>
    </source>
</reference>
<evidence type="ECO:0000256" key="1">
    <source>
        <dbReference type="ARBA" id="ARBA00001947"/>
    </source>
</evidence>
<feature type="region of interest" description="Disordered" evidence="21">
    <location>
        <begin position="1540"/>
        <end position="1579"/>
    </location>
</feature>
<feature type="domain" description="RanBP2-type" evidence="22">
    <location>
        <begin position="888"/>
        <end position="917"/>
    </location>
</feature>
<feature type="region of interest" description="Disordered" evidence="21">
    <location>
        <begin position="1"/>
        <end position="41"/>
    </location>
</feature>
<comment type="similarity">
    <text evidence="16">Belongs to the NUP153 family.</text>
</comment>
<comment type="subcellular location">
    <subcellularLocation>
        <location evidence="2">Nucleus membrane</location>
    </subcellularLocation>
    <subcellularLocation>
        <location evidence="3">Nucleus</location>
        <location evidence="3">Nuclear pore complex</location>
    </subcellularLocation>
</comment>
<keyword evidence="6" id="KW-0677">Repeat</keyword>
<proteinExistence type="inferred from homology"/>
<feature type="domain" description="RanBP2-type" evidence="22">
    <location>
        <begin position="814"/>
        <end position="843"/>
    </location>
</feature>
<evidence type="ECO:0000256" key="13">
    <source>
        <dbReference type="ARBA" id="ARBA00023132"/>
    </source>
</evidence>
<comment type="cofactor">
    <cofactor evidence="1">
        <name>Zn(2+)</name>
        <dbReference type="ChEBI" id="CHEBI:29105"/>
    </cofactor>
</comment>
<dbReference type="STRING" id="64791.A0A151XFM8"/>
<feature type="compositionally biased region" description="Low complexity" evidence="21">
    <location>
        <begin position="69"/>
        <end position="81"/>
    </location>
</feature>
<feature type="compositionally biased region" description="Basic and acidic residues" evidence="21">
    <location>
        <begin position="492"/>
        <end position="502"/>
    </location>
</feature>
<dbReference type="GO" id="GO:0017056">
    <property type="term" value="F:structural constituent of nuclear pore"/>
    <property type="evidence" value="ECO:0007669"/>
    <property type="project" value="TreeGrafter"/>
</dbReference>
<gene>
    <name evidence="23" type="ORF">ALC60_01765</name>
</gene>
<keyword evidence="7 20" id="KW-0863">Zinc-finger</keyword>
<feature type="region of interest" description="Disordered" evidence="21">
    <location>
        <begin position="122"/>
        <end position="155"/>
    </location>
</feature>
<evidence type="ECO:0000256" key="12">
    <source>
        <dbReference type="ARBA" id="ARBA00023125"/>
    </source>
</evidence>
<dbReference type="PROSITE" id="PS50199">
    <property type="entry name" value="ZF_RANBP2_2"/>
    <property type="match status" value="5"/>
</dbReference>
<evidence type="ECO:0000256" key="6">
    <source>
        <dbReference type="ARBA" id="ARBA00022737"/>
    </source>
</evidence>
<keyword evidence="15" id="KW-0539">Nucleus</keyword>
<evidence type="ECO:0000256" key="14">
    <source>
        <dbReference type="ARBA" id="ARBA00023136"/>
    </source>
</evidence>
<evidence type="ECO:0000256" key="7">
    <source>
        <dbReference type="ARBA" id="ARBA00022771"/>
    </source>
</evidence>
<feature type="region of interest" description="Disordered" evidence="21">
    <location>
        <begin position="674"/>
        <end position="695"/>
    </location>
</feature>
<sequence>MPREGGNPTGRRPSSRNAKPYDANNVSSHLVTTTGDRRSVSVPVTEMGRAPFTRPFVTKVARRSDRGRTPTPRRMMSRMPARGPPAQCPRCHGYSFVRKMATKVTDFIPQSSWISKWFNTSQSNEEDALEDRGNIDETELEDDVQQPPPSKRSRIRMDVIHPPGTFSIQTRVKTALNTIEPSKEQYPVHNEMAEDFATAGPSGIGHLMSSTPAVQADIRTVTSHRSDLNSLASTNNGIANGMDDNSESSESTSGCSSLIPQINRHEGPSNLLYSSTFTSRKRHLDDKLTFTNHLQSPRSLFLDSNSRDSLSSRRPSFNASIITNAADRASPLSSPFYSGNITFGGANAAGLYKRSRNIFNNSNEIQLKVPRRTNIEVKPSDAVGVDSSGMSQTAKKILEALEHFSSPVSDAKKIPLKNTNNAVSSVSRKRAREETPNPSARIGLRHLTRELTVPTVPDILKLRRRQKLQDTTLMARKIVSARSDPPPPPQEYRLRTEDTDSEKYRGKLKGKSKINLEQEETVAPVNLPNIPLPITTLPNFNFTLPPPASHSAGKTIANKENSFTFASPIKVTDAGKSLQSVNNFTFSNPINAEDCANNSTDSNSRSLTGNEFTVDCAVTSVPNFIWSGSSTAPRLKAKVKNMSMLPQELKSGSVMDVLSKSSKIESNLIGQTNSGLASETTHTDKTISSDSDITSTHDKESSWECSECMIRNNSTDKQCTACKMPRFNPNDKTSLPSTSTIDTVVETKPIEPDCFGSQFKLSTNQWECTTCCVRNKQSDIMCVACTTPKPGSSSAMQQTVKSQNFDLMDKFKPAKGSWECSGCLLRNAANIITCPCCNMSKPTTSVKTKPKTTDNVTESSAQKLNTSTEVTATKEISNSEIMNKFKPSKDSWECPGCLVRNNSSVATCPCCSTPKPSFSVGGQSKAEQTSSNGFGDKFKKPEGAWTCDSCLLQNDAKHTECVACQASKPGTVKSNESLSSSSTLQFTFGVPSGTTNLTNQPSGFKFGIDKSDNQSKSDTTSPLNGFKFGNAQQNSGTAQFTFGIPKEENKAVSEAAKTTNSVTTSSSSSTGFVLNVKSHEKSESTNQDQESKQETLFGIPKSESSTTASEKQSIVSSAPSAAPSFSFMAGFSNEKPGFAFPTKNQRVQSSSKKTSFAITVTESSKSAATTDAVPTSTNTTLPSLVTQKNMTKNILDAKSEPTFSFGVSSSVSAATTTSTNATTTCLPTFAQPTFTFSDTKTTSQSTTVPSFSQVPTSSATLSTSVSFGEKSSTSLFTNESKTTIAFGTDKPSSFTTTGSKPPGFVIPENKGNVTTFGSNTESKPPIFATPETKLPVFNPPTANPLSTFGTPSNSATSTPFGSTNTPAFGNNTTSAFGSATTTSTIFSTTKPVETNAASNNSSLFTFGSASSQQSSSGGFNFSANVNPVTSPAKPLFTFGSNSSTPQNSNNTFSSDTFGANSAPTNTNFAFNPPKQEAPAAFGQGAAATPIFGAPQTNPQTPATSSFSSTPSSSTGFNFGSTAPVAATSGGFNFGGMSSTSASPGGFNFNSPASTPTVAFDPNSRPSFNFTKGSAPTAFK</sequence>
<feature type="compositionally biased region" description="Low complexity" evidence="21">
    <location>
        <begin position="248"/>
        <end position="257"/>
    </location>
</feature>
<organism evidence="23 24">
    <name type="scientific">Mycetomoellerius zeteki</name>
    <dbReference type="NCBI Taxonomy" id="64791"/>
    <lineage>
        <taxon>Eukaryota</taxon>
        <taxon>Metazoa</taxon>
        <taxon>Ecdysozoa</taxon>
        <taxon>Arthropoda</taxon>
        <taxon>Hexapoda</taxon>
        <taxon>Insecta</taxon>
        <taxon>Pterygota</taxon>
        <taxon>Neoptera</taxon>
        <taxon>Endopterygota</taxon>
        <taxon>Hymenoptera</taxon>
        <taxon>Apocrita</taxon>
        <taxon>Aculeata</taxon>
        <taxon>Formicoidea</taxon>
        <taxon>Formicidae</taxon>
        <taxon>Myrmicinae</taxon>
        <taxon>Mycetomoellerius</taxon>
    </lineage>
</organism>
<keyword evidence="8" id="KW-0509">mRNA transport</keyword>
<keyword evidence="5" id="KW-0479">Metal-binding</keyword>
<dbReference type="SMART" id="SM00547">
    <property type="entry name" value="ZnF_RBZ"/>
    <property type="match status" value="5"/>
</dbReference>
<dbReference type="PANTHER" id="PTHR23193">
    <property type="entry name" value="NUCLEAR PORE COMPLEX PROTEIN NUP"/>
    <property type="match status" value="1"/>
</dbReference>
<evidence type="ECO:0000256" key="20">
    <source>
        <dbReference type="PROSITE-ProRule" id="PRU00322"/>
    </source>
</evidence>
<feature type="region of interest" description="Disordered" evidence="21">
    <location>
        <begin position="999"/>
        <end position="1031"/>
    </location>
</feature>
<feature type="domain" description="RanBP2-type" evidence="22">
    <location>
        <begin position="762"/>
        <end position="791"/>
    </location>
</feature>
<feature type="domain" description="RanBP2-type" evidence="22">
    <location>
        <begin position="699"/>
        <end position="728"/>
    </location>
</feature>
<keyword evidence="14" id="KW-0472">Membrane</keyword>
<evidence type="ECO:0000256" key="18">
    <source>
        <dbReference type="ARBA" id="ARBA00078197"/>
    </source>
</evidence>
<evidence type="ECO:0000256" key="16">
    <source>
        <dbReference type="ARBA" id="ARBA00060842"/>
    </source>
</evidence>
<keyword evidence="9" id="KW-0862">Zinc</keyword>
<keyword evidence="24" id="KW-1185">Reference proteome</keyword>
<feature type="region of interest" description="Disordered" evidence="21">
    <location>
        <begin position="228"/>
        <end position="267"/>
    </location>
</feature>
<evidence type="ECO:0000256" key="19">
    <source>
        <dbReference type="ARBA" id="ARBA00079437"/>
    </source>
</evidence>
<evidence type="ECO:0000256" key="21">
    <source>
        <dbReference type="SAM" id="MobiDB-lite"/>
    </source>
</evidence>
<dbReference type="PANTHER" id="PTHR23193:SF23">
    <property type="entry name" value="NUCLEAR PORE COMPLEX PROTEIN NUP153"/>
    <property type="match status" value="1"/>
</dbReference>
<dbReference type="GO" id="GO:0031965">
    <property type="term" value="C:nuclear membrane"/>
    <property type="evidence" value="ECO:0007669"/>
    <property type="project" value="UniProtKB-SubCell"/>
</dbReference>
<dbReference type="GO" id="GO:0006405">
    <property type="term" value="P:RNA export from nucleus"/>
    <property type="evidence" value="ECO:0007669"/>
    <property type="project" value="TreeGrafter"/>
</dbReference>
<dbReference type="GO" id="GO:0003677">
    <property type="term" value="F:DNA binding"/>
    <property type="evidence" value="ECO:0007669"/>
    <property type="project" value="UniProtKB-KW"/>
</dbReference>
<dbReference type="FunFam" id="4.10.1060.10:FF:000001">
    <property type="entry name" value="Nuclear pore complex protein Nup153"/>
    <property type="match status" value="2"/>
</dbReference>
<evidence type="ECO:0000256" key="5">
    <source>
        <dbReference type="ARBA" id="ARBA00022723"/>
    </source>
</evidence>
<dbReference type="PROSITE" id="PS01358">
    <property type="entry name" value="ZF_RANBP2_1"/>
    <property type="match status" value="5"/>
</dbReference>
<dbReference type="EMBL" id="KQ982182">
    <property type="protein sequence ID" value="KYQ59179.1"/>
    <property type="molecule type" value="Genomic_DNA"/>
</dbReference>
<evidence type="ECO:0000256" key="9">
    <source>
        <dbReference type="ARBA" id="ARBA00022833"/>
    </source>
</evidence>
<keyword evidence="12" id="KW-0238">DNA-binding</keyword>
<feature type="domain" description="RanBP2-type" evidence="22">
    <location>
        <begin position="941"/>
        <end position="970"/>
    </location>
</feature>
<feature type="compositionally biased region" description="Polar residues" evidence="21">
    <location>
        <begin position="1563"/>
        <end position="1573"/>
    </location>
</feature>
<dbReference type="Proteomes" id="UP000075809">
    <property type="component" value="Unassembled WGS sequence"/>
</dbReference>
<dbReference type="GO" id="GO:0008270">
    <property type="term" value="F:zinc ion binding"/>
    <property type="evidence" value="ECO:0007669"/>
    <property type="project" value="UniProtKB-KW"/>
</dbReference>
<dbReference type="GO" id="GO:0008139">
    <property type="term" value="F:nuclear localization sequence binding"/>
    <property type="evidence" value="ECO:0007669"/>
    <property type="project" value="TreeGrafter"/>
</dbReference>
<evidence type="ECO:0000256" key="17">
    <source>
        <dbReference type="ARBA" id="ARBA00068609"/>
    </source>
</evidence>
<keyword evidence="4" id="KW-0813">Transport</keyword>
<feature type="compositionally biased region" description="Low complexity" evidence="21">
    <location>
        <begin position="1058"/>
        <end position="1070"/>
    </location>
</feature>
<evidence type="ECO:0000256" key="4">
    <source>
        <dbReference type="ARBA" id="ARBA00022448"/>
    </source>
</evidence>
<feature type="compositionally biased region" description="Low complexity" evidence="21">
    <location>
        <begin position="1500"/>
        <end position="1514"/>
    </location>
</feature>
<evidence type="ECO:0000256" key="3">
    <source>
        <dbReference type="ARBA" id="ARBA00004567"/>
    </source>
</evidence>
<feature type="region of interest" description="Disordered" evidence="21">
    <location>
        <begin position="847"/>
        <end position="868"/>
    </location>
</feature>